<protein>
    <submittedName>
        <fullName evidence="2">N-acetyltransferase</fullName>
    </submittedName>
</protein>
<evidence type="ECO:0000313" key="3">
    <source>
        <dbReference type="Proteomes" id="UP000273145"/>
    </source>
</evidence>
<dbReference type="KEGG" id="plen:EIM92_20500"/>
<dbReference type="OrthoDB" id="9811523at2"/>
<gene>
    <name evidence="2" type="ORF">EIM92_20500</name>
</gene>
<dbReference type="GO" id="GO:0005737">
    <property type="term" value="C:cytoplasm"/>
    <property type="evidence" value="ECO:0007669"/>
    <property type="project" value="TreeGrafter"/>
</dbReference>
<dbReference type="PROSITE" id="PS51186">
    <property type="entry name" value="GNAT"/>
    <property type="match status" value="1"/>
</dbReference>
<dbReference type="AlphaFoldDB" id="A0A3S8RZG6"/>
<evidence type="ECO:0000259" key="1">
    <source>
        <dbReference type="PROSITE" id="PS51186"/>
    </source>
</evidence>
<dbReference type="CDD" id="cd04301">
    <property type="entry name" value="NAT_SF"/>
    <property type="match status" value="1"/>
</dbReference>
<dbReference type="GO" id="GO:0008999">
    <property type="term" value="F:protein-N-terminal-alanine acetyltransferase activity"/>
    <property type="evidence" value="ECO:0007669"/>
    <property type="project" value="TreeGrafter"/>
</dbReference>
<proteinExistence type="predicted"/>
<keyword evidence="2" id="KW-0808">Transferase</keyword>
<feature type="domain" description="N-acetyltransferase" evidence="1">
    <location>
        <begin position="18"/>
        <end position="186"/>
    </location>
</feature>
<dbReference type="InterPro" id="IPR000182">
    <property type="entry name" value="GNAT_dom"/>
</dbReference>
<name>A0A3S8RZG6_9BACL</name>
<dbReference type="InterPro" id="IPR016181">
    <property type="entry name" value="Acyl_CoA_acyltransferase"/>
</dbReference>
<dbReference type="RefSeq" id="WP_125084418.1">
    <property type="nucleotide sequence ID" value="NZ_CP034248.1"/>
</dbReference>
<keyword evidence="3" id="KW-1185">Reference proteome</keyword>
<dbReference type="Gene3D" id="3.40.630.30">
    <property type="match status" value="1"/>
</dbReference>
<dbReference type="PANTHER" id="PTHR43792:SF9">
    <property type="entry name" value="RIBOSOMAL-PROTEIN-ALANINE ACETYLTRANSFERASE"/>
    <property type="match status" value="1"/>
</dbReference>
<organism evidence="2 3">
    <name type="scientific">Paenibacillus lentus</name>
    <dbReference type="NCBI Taxonomy" id="1338368"/>
    <lineage>
        <taxon>Bacteria</taxon>
        <taxon>Bacillati</taxon>
        <taxon>Bacillota</taxon>
        <taxon>Bacilli</taxon>
        <taxon>Bacillales</taxon>
        <taxon>Paenibacillaceae</taxon>
        <taxon>Paenibacillus</taxon>
    </lineage>
</organism>
<dbReference type="PANTHER" id="PTHR43792">
    <property type="entry name" value="GNAT FAMILY, PUTATIVE (AFU_ORTHOLOGUE AFUA_3G00765)-RELATED-RELATED"/>
    <property type="match status" value="1"/>
</dbReference>
<dbReference type="Pfam" id="PF13302">
    <property type="entry name" value="Acetyltransf_3"/>
    <property type="match status" value="1"/>
</dbReference>
<sequence length="194" mass="22380">MKLHEIFDSFPVLASSDLIMKKIELSHLDEVYSIYSNDNVFKYCGIIPKHNKETVKLMIGHFDRDFMKRSRVKWGIFRRQDDSKLVGILEAFDFNQKVNMVTIGYFLSESYWGQGIATQAVETLVKFLFENADINRIQAEVMPSNESSKRVLLKNGFKKEGVLRQAHLWSGKGVIDLEIYGILKGDYSWNLCGV</sequence>
<accession>A0A3S8RZG6</accession>
<dbReference type="SUPFAM" id="SSF55729">
    <property type="entry name" value="Acyl-CoA N-acyltransferases (Nat)"/>
    <property type="match status" value="1"/>
</dbReference>
<reference evidence="2 3" key="1">
    <citation type="submission" date="2018-11" db="EMBL/GenBank/DDBJ databases">
        <title>Genome sequencing of Paenibacillus lentus DSM25539(T).</title>
        <authorList>
            <person name="Kook J.-K."/>
            <person name="Park S.-N."/>
            <person name="Lim Y.K."/>
        </authorList>
    </citation>
    <scope>NUCLEOTIDE SEQUENCE [LARGE SCALE GENOMIC DNA]</scope>
    <source>
        <strain evidence="2 3">DSM 25539</strain>
    </source>
</reference>
<dbReference type="InterPro" id="IPR051531">
    <property type="entry name" value="N-acetyltransferase"/>
</dbReference>
<dbReference type="Proteomes" id="UP000273145">
    <property type="component" value="Chromosome"/>
</dbReference>
<dbReference type="EMBL" id="CP034248">
    <property type="protein sequence ID" value="AZK48259.1"/>
    <property type="molecule type" value="Genomic_DNA"/>
</dbReference>
<evidence type="ECO:0000313" key="2">
    <source>
        <dbReference type="EMBL" id="AZK48259.1"/>
    </source>
</evidence>